<protein>
    <submittedName>
        <fullName evidence="1">Uncharacterized protein</fullName>
    </submittedName>
</protein>
<evidence type="ECO:0000313" key="2">
    <source>
        <dbReference type="Proteomes" id="UP001165060"/>
    </source>
</evidence>
<comment type="caution">
    <text evidence="1">The sequence shown here is derived from an EMBL/GenBank/DDBJ whole genome shotgun (WGS) entry which is preliminary data.</text>
</comment>
<proteinExistence type="predicted"/>
<reference evidence="1 2" key="1">
    <citation type="journal article" date="2023" name="Commun. Biol.">
        <title>Genome analysis of Parmales, the sister group of diatoms, reveals the evolutionary specialization of diatoms from phago-mixotrophs to photoautotrophs.</title>
        <authorList>
            <person name="Ban H."/>
            <person name="Sato S."/>
            <person name="Yoshikawa S."/>
            <person name="Yamada K."/>
            <person name="Nakamura Y."/>
            <person name="Ichinomiya M."/>
            <person name="Sato N."/>
            <person name="Blanc-Mathieu R."/>
            <person name="Endo H."/>
            <person name="Kuwata A."/>
            <person name="Ogata H."/>
        </authorList>
    </citation>
    <scope>NUCLEOTIDE SEQUENCE [LARGE SCALE GENOMIC DNA]</scope>
</reference>
<sequence>MLSRSSFTLSRRAFSSIPVNQVASVLKLNVGDEATAIKLDTHVKKLNDMMKKHPGFGSTTRYVCKSEWAYELSFVFGSGESFGAWKECALRNEVHAEYLSALADCGIKEEDVYGGARVHDVLE</sequence>
<gene>
    <name evidence="1" type="ORF">TeGR_g5502</name>
</gene>
<dbReference type="EMBL" id="BRYB01001463">
    <property type="protein sequence ID" value="GMI26247.1"/>
    <property type="molecule type" value="Genomic_DNA"/>
</dbReference>
<accession>A0ABQ6MHS8</accession>
<organism evidence="1 2">
    <name type="scientific">Tetraparma gracilis</name>
    <dbReference type="NCBI Taxonomy" id="2962635"/>
    <lineage>
        <taxon>Eukaryota</taxon>
        <taxon>Sar</taxon>
        <taxon>Stramenopiles</taxon>
        <taxon>Ochrophyta</taxon>
        <taxon>Bolidophyceae</taxon>
        <taxon>Parmales</taxon>
        <taxon>Triparmaceae</taxon>
        <taxon>Tetraparma</taxon>
    </lineage>
</organism>
<evidence type="ECO:0000313" key="1">
    <source>
        <dbReference type="EMBL" id="GMI26247.1"/>
    </source>
</evidence>
<keyword evidence="2" id="KW-1185">Reference proteome</keyword>
<dbReference type="Proteomes" id="UP001165060">
    <property type="component" value="Unassembled WGS sequence"/>
</dbReference>
<name>A0ABQ6MHS8_9STRA</name>